<dbReference type="SMART" id="SM00184">
    <property type="entry name" value="RING"/>
    <property type="match status" value="1"/>
</dbReference>
<evidence type="ECO:0000256" key="6">
    <source>
        <dbReference type="PROSITE-ProRule" id="PRU00175"/>
    </source>
</evidence>
<dbReference type="Gene3D" id="3.30.420.40">
    <property type="match status" value="2"/>
</dbReference>
<keyword evidence="4" id="KW-0862">Zinc</keyword>
<comment type="similarity">
    <text evidence="1">Belongs to the heat shock protein 70 family.</text>
</comment>
<dbReference type="Pfam" id="PF00012">
    <property type="entry name" value="HSP70"/>
    <property type="match status" value="1"/>
</dbReference>
<dbReference type="OrthoDB" id="1711136at2759"/>
<comment type="caution">
    <text evidence="8">The sequence shown here is derived from an EMBL/GenBank/DDBJ whole genome shotgun (WGS) entry which is preliminary data.</text>
</comment>
<evidence type="ECO:0000256" key="1">
    <source>
        <dbReference type="ARBA" id="ARBA00007381"/>
    </source>
</evidence>
<keyword evidence="5" id="KW-0067">ATP-binding</keyword>
<evidence type="ECO:0000256" key="3">
    <source>
        <dbReference type="ARBA" id="ARBA00022771"/>
    </source>
</evidence>
<reference evidence="9" key="1">
    <citation type="submission" date="2017-01" db="EMBL/GenBank/DDBJ databases">
        <title>Comparative genomics of anhydrobiosis in the tardigrade Hypsibius dujardini.</title>
        <authorList>
            <person name="Yoshida Y."/>
            <person name="Koutsovoulos G."/>
            <person name="Laetsch D."/>
            <person name="Stevens L."/>
            <person name="Kumar S."/>
            <person name="Horikawa D."/>
            <person name="Ishino K."/>
            <person name="Komine S."/>
            <person name="Tomita M."/>
            <person name="Blaxter M."/>
            <person name="Arakawa K."/>
        </authorList>
    </citation>
    <scope>NUCLEOTIDE SEQUENCE [LARGE SCALE GENOMIC DNA]</scope>
    <source>
        <strain evidence="9">Z151</strain>
    </source>
</reference>
<protein>
    <recommendedName>
        <fullName evidence="7">RING-type domain-containing protein</fullName>
    </recommendedName>
</protein>
<keyword evidence="3 6" id="KW-0479">Metal-binding</keyword>
<gene>
    <name evidence="8" type="ORF">BV898_17471</name>
</gene>
<dbReference type="PANTHER" id="PTHR22696">
    <property type="entry name" value="E3 UBIQUITIN-PROTEIN LIGASE RNF26"/>
    <property type="match status" value="1"/>
</dbReference>
<dbReference type="InterPro" id="IPR013126">
    <property type="entry name" value="Hsp_70_fam"/>
</dbReference>
<dbReference type="GO" id="GO:0008270">
    <property type="term" value="F:zinc ion binding"/>
    <property type="evidence" value="ECO:0007669"/>
    <property type="project" value="UniProtKB-KW"/>
</dbReference>
<feature type="domain" description="RING-type" evidence="7">
    <location>
        <begin position="753"/>
        <end position="789"/>
    </location>
</feature>
<dbReference type="PANTHER" id="PTHR22696:SF1">
    <property type="entry name" value="E3 UBIQUITIN-PROTEIN LIGASE RNF26"/>
    <property type="match status" value="1"/>
</dbReference>
<evidence type="ECO:0000256" key="4">
    <source>
        <dbReference type="ARBA" id="ARBA00022833"/>
    </source>
</evidence>
<evidence type="ECO:0000313" key="9">
    <source>
        <dbReference type="Proteomes" id="UP000192578"/>
    </source>
</evidence>
<dbReference type="PROSITE" id="PS50089">
    <property type="entry name" value="ZF_RING_2"/>
    <property type="match status" value="1"/>
</dbReference>
<dbReference type="GO" id="GO:0006511">
    <property type="term" value="P:ubiquitin-dependent protein catabolic process"/>
    <property type="evidence" value="ECO:0007669"/>
    <property type="project" value="TreeGrafter"/>
</dbReference>
<dbReference type="InterPro" id="IPR043129">
    <property type="entry name" value="ATPase_NBD"/>
</dbReference>
<dbReference type="InterPro" id="IPR001841">
    <property type="entry name" value="Znf_RING"/>
</dbReference>
<proteinExistence type="inferred from homology"/>
<dbReference type="EMBL" id="MTYJ01000299">
    <property type="protein sequence ID" value="OWA53035.1"/>
    <property type="molecule type" value="Genomic_DNA"/>
</dbReference>
<dbReference type="Proteomes" id="UP000192578">
    <property type="component" value="Unassembled WGS sequence"/>
</dbReference>
<dbReference type="SUPFAM" id="SSF53067">
    <property type="entry name" value="Actin-like ATPase domain"/>
    <property type="match status" value="1"/>
</dbReference>
<dbReference type="SUPFAM" id="SSF57850">
    <property type="entry name" value="RING/U-box"/>
    <property type="match status" value="1"/>
</dbReference>
<dbReference type="InterPro" id="IPR013083">
    <property type="entry name" value="Znf_RING/FYVE/PHD"/>
</dbReference>
<dbReference type="GO" id="GO:0061630">
    <property type="term" value="F:ubiquitin protein ligase activity"/>
    <property type="evidence" value="ECO:0007669"/>
    <property type="project" value="TreeGrafter"/>
</dbReference>
<evidence type="ECO:0000256" key="5">
    <source>
        <dbReference type="ARBA" id="ARBA00022840"/>
    </source>
</evidence>
<dbReference type="GO" id="GO:0005524">
    <property type="term" value="F:ATP binding"/>
    <property type="evidence" value="ECO:0007669"/>
    <property type="project" value="UniProtKB-KW"/>
</dbReference>
<sequence length="799" mass="88801">MAVYNLTAGIDLGNVNSTIVVRYMNPAGVWVAKELTIPSVVRWSKNKYHPIVNDPQDPSFPLTSAGFLGVSLFEAKSLLGKQCDDPDVSIHWGRWKQHIKNVLTGCEIEVPSQEGLTVSPGKACSLVLKELIKKANEYLTSIGYRKGITTVVLNIANQAQKLGLQEAALLAGVAISAFIVEPVAAILGSVVGIYNRPARQAFVVLDCGGRSLRAAVVRVNTNSIHIAARAEVRSKLASLQQWDILNSSKDPEGHQCPRWHLVYGTWFGKQDSGRTIVLENNLLQSIKSGAFVPTLNELCLLYSETLNKECRCCKIILERVKQEREALLENVIRAANLKQEENPFLVIHGGITHSELIMKDLQFWARGNNVVRDIIYNDRVSTQSPSHFQNITRAGVLAHGAAIFAANSKYSPLITFNPANTELIIPLIEADSPARSQMSDIPSGTTVDKPLHGTDYEALVEFLLSRGSDELWLDLLGEQNAIADKIWTALMEPRAKKLLLTLSFKSFMAVCDAATLRPNRQDKVKLLLPLINLTYPEQRYIQEHVLDALLGLHDYAEEREGLFKLFAGLEDREDDLQELLDYAKEREEALANLSTVILTCSSYRHATLMSSLLQRNLLVQISQLVNKLCAVDGSTMESVFGLLFQEDEEEHLPEHESRIRRLIGEGFALCAKYTEAMKAHTDIACTAGYTVLLDAIRAQDFSDWPVAVAYLQMVKRTVDDSRVASLLTKALFKLGRDRDVDNMFAAEFEEKLCAICHDMPKNVVLVPCGHLCICQGCSELGINDCPLCRQRVLSKIVVR</sequence>
<evidence type="ECO:0000256" key="2">
    <source>
        <dbReference type="ARBA" id="ARBA00022741"/>
    </source>
</evidence>
<dbReference type="GO" id="GO:0016567">
    <property type="term" value="P:protein ubiquitination"/>
    <property type="evidence" value="ECO:0007669"/>
    <property type="project" value="TreeGrafter"/>
</dbReference>
<dbReference type="Gene3D" id="3.30.40.10">
    <property type="entry name" value="Zinc/RING finger domain, C3HC4 (zinc finger)"/>
    <property type="match status" value="1"/>
</dbReference>
<organism evidence="8 9">
    <name type="scientific">Hypsibius exemplaris</name>
    <name type="common">Freshwater tardigrade</name>
    <dbReference type="NCBI Taxonomy" id="2072580"/>
    <lineage>
        <taxon>Eukaryota</taxon>
        <taxon>Metazoa</taxon>
        <taxon>Ecdysozoa</taxon>
        <taxon>Tardigrada</taxon>
        <taxon>Eutardigrada</taxon>
        <taxon>Parachela</taxon>
        <taxon>Hypsibioidea</taxon>
        <taxon>Hypsibiidae</taxon>
        <taxon>Hypsibius</taxon>
    </lineage>
</organism>
<dbReference type="GO" id="GO:0140662">
    <property type="term" value="F:ATP-dependent protein folding chaperone"/>
    <property type="evidence" value="ECO:0007669"/>
    <property type="project" value="InterPro"/>
</dbReference>
<evidence type="ECO:0000313" key="8">
    <source>
        <dbReference type="EMBL" id="OWA53035.1"/>
    </source>
</evidence>
<keyword evidence="2" id="KW-0547">Nucleotide-binding</keyword>
<keyword evidence="3 6" id="KW-0863">Zinc-finger</keyword>
<name>A0A9X6NFP3_HYPEX</name>
<accession>A0A9X6NFP3</accession>
<evidence type="ECO:0000259" key="7">
    <source>
        <dbReference type="PROSITE" id="PS50089"/>
    </source>
</evidence>
<dbReference type="AlphaFoldDB" id="A0A9X6NFP3"/>
<dbReference type="Pfam" id="PF13920">
    <property type="entry name" value="zf-C3HC4_3"/>
    <property type="match status" value="1"/>
</dbReference>
<keyword evidence="9" id="KW-1185">Reference proteome</keyword>